<evidence type="ECO:0000313" key="19">
    <source>
        <dbReference type="EMBL" id="GBP66596.1"/>
    </source>
</evidence>
<evidence type="ECO:0000256" key="1">
    <source>
        <dbReference type="ARBA" id="ARBA00001936"/>
    </source>
</evidence>
<dbReference type="OrthoDB" id="5723at2759"/>
<feature type="domain" description="UmuC" evidence="17">
    <location>
        <begin position="8"/>
        <end position="122"/>
    </location>
</feature>
<evidence type="ECO:0000259" key="18">
    <source>
        <dbReference type="PROSITE" id="PS51907"/>
    </source>
</evidence>
<dbReference type="InterPro" id="IPR052230">
    <property type="entry name" value="DNA_polymerase_eta"/>
</dbReference>
<keyword evidence="10" id="KW-0863">Zinc-finger</keyword>
<dbReference type="GO" id="GO:0003684">
    <property type="term" value="F:damaged DNA binding"/>
    <property type="evidence" value="ECO:0007669"/>
    <property type="project" value="InterPro"/>
</dbReference>
<accession>A0A4C1XRM1</accession>
<evidence type="ECO:0000259" key="17">
    <source>
        <dbReference type="PROSITE" id="PS50173"/>
    </source>
</evidence>
<protein>
    <recommendedName>
        <fullName evidence="15">DNA polymerase eta</fullName>
        <ecNumber evidence="5">2.7.7.7</ecNumber>
    </recommendedName>
</protein>
<sequence>MEQENRIVVLIDMDCFYCQVEEKLNPELQGKPVAVVQYNPWKGGGIIAVNYEARAKGVTRHMRGDEAKEKCPDIYLPSVPCLRGKADTSKYREAGKEVAKVLQKFTSLLERASVDEAYLDITLPVKQRMNTLDINTISIDSVPNTFALGYDSIQHFIDDVHKYGNECIDYDVEHSKELLVGAVIVKHLGGKFGDQVCGVLNISKMGELQKFTEKQLQAKFDDKNGTWLYNIARGIDNEPVQARFNSKSIGCCKQLRGKSALGDLDSLKNWLKDLSEEIEDRLEKDSVEINRVPKQMVVSFTAQFHDGRDVNSSRSYNFISEDEICPEFMASKALEMILDSTELIKPKADESNRKLKTLIKFLAISVGKFEEKDDGKKTRKISEFLLPGTSKTMVKNIESLTKDSGKIEYSSDKIERSGDNTKGKQLLFEKFFQGFDKESETTKLIQKDGYKDFGKLAKPHETIAQASLHKQELFFQRFLNGSVNKIGTCNDDNPGRHIEKTNENIDPIELEHNLAHDNGSNDSDYSGSTINDEINKSVSLFKDEPFETDRISNMRNMLRSSVHIEQDNSVETTRVLEKDEGTVCCPDCKKNILLTDLETHSDYHVALKLREDERKSRYLQKELKINKTCRTDIGSHSKIVSDGNSITNFFIKFDTNVPLETCSECRRKIPLEKFTEHLDFHEAQKLNRELNRKTNNIVPKENIIRKRKSTSPDKEQKVPRRTIESFFTNI</sequence>
<proteinExistence type="inferred from homology"/>
<keyword evidence="20" id="KW-1185">Reference proteome</keyword>
<dbReference type="GO" id="GO:0006281">
    <property type="term" value="P:DNA repair"/>
    <property type="evidence" value="ECO:0007669"/>
    <property type="project" value="UniProtKB-KW"/>
</dbReference>
<dbReference type="PANTHER" id="PTHR45873">
    <property type="entry name" value="DNA POLYMERASE ETA"/>
    <property type="match status" value="1"/>
</dbReference>
<dbReference type="GO" id="GO:0035861">
    <property type="term" value="C:site of double-strand break"/>
    <property type="evidence" value="ECO:0007669"/>
    <property type="project" value="TreeGrafter"/>
</dbReference>
<dbReference type="InterPro" id="IPR036775">
    <property type="entry name" value="DNA_pol_Y-fam_lit_finger_sf"/>
</dbReference>
<dbReference type="Gene3D" id="3.40.1170.60">
    <property type="match status" value="1"/>
</dbReference>
<dbReference type="PROSITE" id="PS50173">
    <property type="entry name" value="UMUC"/>
    <property type="match status" value="1"/>
</dbReference>
<dbReference type="PROSITE" id="PS51907">
    <property type="entry name" value="ZF_UBZ3"/>
    <property type="match status" value="2"/>
</dbReference>
<feature type="domain" description="UBZ3-type" evidence="18">
    <location>
        <begin position="655"/>
        <end position="689"/>
    </location>
</feature>
<comment type="catalytic activity">
    <reaction evidence="16">
        <text>DNA(n) + a 2'-deoxyribonucleoside 5'-triphosphate = DNA(n+1) + diphosphate</text>
        <dbReference type="Rhea" id="RHEA:22508"/>
        <dbReference type="Rhea" id="RHEA-COMP:17339"/>
        <dbReference type="Rhea" id="RHEA-COMP:17340"/>
        <dbReference type="ChEBI" id="CHEBI:33019"/>
        <dbReference type="ChEBI" id="CHEBI:61560"/>
        <dbReference type="ChEBI" id="CHEBI:173112"/>
        <dbReference type="EC" id="2.7.7.7"/>
    </reaction>
</comment>
<name>A0A4C1XRM1_EUMVA</name>
<dbReference type="GO" id="GO:0005657">
    <property type="term" value="C:replication fork"/>
    <property type="evidence" value="ECO:0007669"/>
    <property type="project" value="TreeGrafter"/>
</dbReference>
<dbReference type="Gene3D" id="3.30.1490.100">
    <property type="entry name" value="DNA polymerase, Y-family, little finger domain"/>
    <property type="match status" value="1"/>
</dbReference>
<dbReference type="Pfam" id="PF21704">
    <property type="entry name" value="POLH-Rev1_HhH"/>
    <property type="match status" value="1"/>
</dbReference>
<dbReference type="Proteomes" id="UP000299102">
    <property type="component" value="Unassembled WGS sequence"/>
</dbReference>
<dbReference type="SUPFAM" id="SSF100879">
    <property type="entry name" value="Lesion bypass DNA polymerase (Y-family), little finger domain"/>
    <property type="match status" value="1"/>
</dbReference>
<dbReference type="Pfam" id="PF11799">
    <property type="entry name" value="IMS_C"/>
    <property type="match status" value="1"/>
</dbReference>
<keyword evidence="6" id="KW-0808">Transferase</keyword>
<evidence type="ECO:0000256" key="6">
    <source>
        <dbReference type="ARBA" id="ARBA00022679"/>
    </source>
</evidence>
<dbReference type="GO" id="GO:0009411">
    <property type="term" value="P:response to UV"/>
    <property type="evidence" value="ECO:0007669"/>
    <property type="project" value="UniProtKB-ARBA"/>
</dbReference>
<keyword evidence="8" id="KW-0479">Metal-binding</keyword>
<evidence type="ECO:0000256" key="4">
    <source>
        <dbReference type="ARBA" id="ARBA00010945"/>
    </source>
</evidence>
<comment type="cofactor">
    <cofactor evidence="2">
        <name>Mg(2+)</name>
        <dbReference type="ChEBI" id="CHEBI:18420"/>
    </cofactor>
</comment>
<evidence type="ECO:0000256" key="5">
    <source>
        <dbReference type="ARBA" id="ARBA00012417"/>
    </source>
</evidence>
<evidence type="ECO:0000256" key="3">
    <source>
        <dbReference type="ARBA" id="ARBA00004123"/>
    </source>
</evidence>
<comment type="caution">
    <text evidence="19">The sequence shown here is derived from an EMBL/GenBank/DDBJ whole genome shotgun (WGS) entry which is preliminary data.</text>
</comment>
<dbReference type="GO" id="GO:0008270">
    <property type="term" value="F:zinc ion binding"/>
    <property type="evidence" value="ECO:0007669"/>
    <property type="project" value="UniProtKB-KW"/>
</dbReference>
<evidence type="ECO:0000256" key="12">
    <source>
        <dbReference type="ARBA" id="ARBA00022842"/>
    </source>
</evidence>
<evidence type="ECO:0000256" key="13">
    <source>
        <dbReference type="ARBA" id="ARBA00023204"/>
    </source>
</evidence>
<organism evidence="19 20">
    <name type="scientific">Eumeta variegata</name>
    <name type="common">Bagworm moth</name>
    <name type="synonym">Eumeta japonica</name>
    <dbReference type="NCBI Taxonomy" id="151549"/>
    <lineage>
        <taxon>Eukaryota</taxon>
        <taxon>Metazoa</taxon>
        <taxon>Ecdysozoa</taxon>
        <taxon>Arthropoda</taxon>
        <taxon>Hexapoda</taxon>
        <taxon>Insecta</taxon>
        <taxon>Pterygota</taxon>
        <taxon>Neoptera</taxon>
        <taxon>Endopterygota</taxon>
        <taxon>Lepidoptera</taxon>
        <taxon>Glossata</taxon>
        <taxon>Ditrysia</taxon>
        <taxon>Tineoidea</taxon>
        <taxon>Psychidae</taxon>
        <taxon>Oiketicinae</taxon>
        <taxon>Eumeta</taxon>
    </lineage>
</organism>
<evidence type="ECO:0000256" key="10">
    <source>
        <dbReference type="ARBA" id="ARBA00022771"/>
    </source>
</evidence>
<feature type="domain" description="UBZ3-type" evidence="18">
    <location>
        <begin position="578"/>
        <end position="612"/>
    </location>
</feature>
<dbReference type="STRING" id="151549.A0A4C1XRM1"/>
<reference evidence="19 20" key="1">
    <citation type="journal article" date="2019" name="Commun. Biol.">
        <title>The bagworm genome reveals a unique fibroin gene that provides high tensile strength.</title>
        <authorList>
            <person name="Kono N."/>
            <person name="Nakamura H."/>
            <person name="Ohtoshi R."/>
            <person name="Tomita M."/>
            <person name="Numata K."/>
            <person name="Arakawa K."/>
        </authorList>
    </citation>
    <scope>NUCLEOTIDE SEQUENCE [LARGE SCALE GENOMIC DNA]</scope>
</reference>
<keyword evidence="13" id="KW-0234">DNA repair</keyword>
<evidence type="ECO:0000256" key="16">
    <source>
        <dbReference type="ARBA" id="ARBA00049244"/>
    </source>
</evidence>
<dbReference type="GO" id="GO:0042276">
    <property type="term" value="P:error-prone translesion synthesis"/>
    <property type="evidence" value="ECO:0007669"/>
    <property type="project" value="TreeGrafter"/>
</dbReference>
<dbReference type="InterPro" id="IPR017961">
    <property type="entry name" value="DNA_pol_Y-fam_little_finger"/>
</dbReference>
<dbReference type="FunFam" id="1.10.150.20:FF:000014">
    <property type="entry name" value="Polymerase (DNA directed), eta"/>
    <property type="match status" value="1"/>
</dbReference>
<dbReference type="EC" id="2.7.7.7" evidence="5"/>
<comment type="similarity">
    <text evidence="4">Belongs to the DNA polymerase type-Y family.</text>
</comment>
<dbReference type="Pfam" id="PF18439">
    <property type="entry name" value="zf_UBZ"/>
    <property type="match status" value="2"/>
</dbReference>
<keyword evidence="7" id="KW-0548">Nucleotidyltransferase</keyword>
<keyword evidence="12" id="KW-0460">Magnesium</keyword>
<dbReference type="AlphaFoldDB" id="A0A4C1XRM1"/>
<gene>
    <name evidence="19" type="primary">POLH</name>
    <name evidence="19" type="ORF">EVAR_47852_1</name>
</gene>
<evidence type="ECO:0000256" key="2">
    <source>
        <dbReference type="ARBA" id="ARBA00001946"/>
    </source>
</evidence>
<dbReference type="InterPro" id="IPR001126">
    <property type="entry name" value="UmuC"/>
</dbReference>
<dbReference type="Pfam" id="PF00817">
    <property type="entry name" value="IMS"/>
    <property type="match status" value="1"/>
</dbReference>
<dbReference type="Gene3D" id="1.10.150.20">
    <property type="entry name" value="5' to 3' exonuclease, C-terminal subdomain"/>
    <property type="match status" value="1"/>
</dbReference>
<dbReference type="GO" id="GO:0003887">
    <property type="term" value="F:DNA-directed DNA polymerase activity"/>
    <property type="evidence" value="ECO:0007669"/>
    <property type="project" value="UniProtKB-EC"/>
</dbReference>
<evidence type="ECO:0000256" key="14">
    <source>
        <dbReference type="ARBA" id="ARBA00023242"/>
    </source>
</evidence>
<evidence type="ECO:0000256" key="11">
    <source>
        <dbReference type="ARBA" id="ARBA00022833"/>
    </source>
</evidence>
<dbReference type="Gene3D" id="3.30.70.270">
    <property type="match status" value="1"/>
</dbReference>
<dbReference type="EMBL" id="BGZK01000962">
    <property type="protein sequence ID" value="GBP66596.1"/>
    <property type="molecule type" value="Genomic_DNA"/>
</dbReference>
<comment type="subcellular location">
    <subcellularLocation>
        <location evidence="3">Nucleus</location>
    </subcellularLocation>
</comment>
<keyword evidence="11" id="KW-0862">Zinc</keyword>
<keyword evidence="14" id="KW-0539">Nucleus</keyword>
<dbReference type="InterPro" id="IPR043128">
    <property type="entry name" value="Rev_trsase/Diguanyl_cyclase"/>
</dbReference>
<evidence type="ECO:0000256" key="9">
    <source>
        <dbReference type="ARBA" id="ARBA00022763"/>
    </source>
</evidence>
<evidence type="ECO:0000256" key="8">
    <source>
        <dbReference type="ARBA" id="ARBA00022723"/>
    </source>
</evidence>
<evidence type="ECO:0000256" key="7">
    <source>
        <dbReference type="ARBA" id="ARBA00022695"/>
    </source>
</evidence>
<dbReference type="InterPro" id="IPR041298">
    <property type="entry name" value="UBZ3"/>
</dbReference>
<dbReference type="PIRSF" id="PIRSF036603">
    <property type="entry name" value="DPol_eta"/>
    <property type="match status" value="1"/>
</dbReference>
<evidence type="ECO:0000256" key="15">
    <source>
        <dbReference type="ARBA" id="ARBA00044975"/>
    </source>
</evidence>
<dbReference type="GO" id="GO:0005634">
    <property type="term" value="C:nucleus"/>
    <property type="evidence" value="ECO:0007669"/>
    <property type="project" value="UniProtKB-SubCell"/>
</dbReference>
<keyword evidence="9" id="KW-0227">DNA damage</keyword>
<dbReference type="PANTHER" id="PTHR45873:SF1">
    <property type="entry name" value="DNA POLYMERASE ETA"/>
    <property type="match status" value="1"/>
</dbReference>
<dbReference type="FunFam" id="3.40.1170.60:FF:000003">
    <property type="entry name" value="DNA polymerase eta"/>
    <property type="match status" value="1"/>
</dbReference>
<comment type="cofactor">
    <cofactor evidence="1">
        <name>Mn(2+)</name>
        <dbReference type="ChEBI" id="CHEBI:29035"/>
    </cofactor>
</comment>
<evidence type="ECO:0000313" key="20">
    <source>
        <dbReference type="Proteomes" id="UP000299102"/>
    </source>
</evidence>
<dbReference type="SUPFAM" id="SSF56672">
    <property type="entry name" value="DNA/RNA polymerases"/>
    <property type="match status" value="1"/>
</dbReference>
<dbReference type="InterPro" id="IPR043502">
    <property type="entry name" value="DNA/RNA_pol_sf"/>
</dbReference>